<evidence type="ECO:0000259" key="1">
    <source>
        <dbReference type="Pfam" id="PF07969"/>
    </source>
</evidence>
<feature type="domain" description="Amidohydrolase 3" evidence="1">
    <location>
        <begin position="55"/>
        <end position="539"/>
    </location>
</feature>
<name>A0A542DS65_AMYCI</name>
<dbReference type="CDD" id="cd01300">
    <property type="entry name" value="YtcJ_like"/>
    <property type="match status" value="1"/>
</dbReference>
<evidence type="ECO:0000313" key="2">
    <source>
        <dbReference type="EMBL" id="TQJ05890.1"/>
    </source>
</evidence>
<dbReference type="InterPro" id="IPR013108">
    <property type="entry name" value="Amidohydro_3"/>
</dbReference>
<reference evidence="2 3" key="1">
    <citation type="submission" date="2019-06" db="EMBL/GenBank/DDBJ databases">
        <title>Sequencing the genomes of 1000 actinobacteria strains.</title>
        <authorList>
            <person name="Klenk H.-P."/>
        </authorList>
    </citation>
    <scope>NUCLEOTIDE SEQUENCE [LARGE SCALE GENOMIC DNA]</scope>
    <source>
        <strain evidence="2 3">DSM 45679</strain>
    </source>
</reference>
<organism evidence="2 3">
    <name type="scientific">Amycolatopsis cihanbeyliensis</name>
    <dbReference type="NCBI Taxonomy" id="1128664"/>
    <lineage>
        <taxon>Bacteria</taxon>
        <taxon>Bacillati</taxon>
        <taxon>Actinomycetota</taxon>
        <taxon>Actinomycetes</taxon>
        <taxon>Pseudonocardiales</taxon>
        <taxon>Pseudonocardiaceae</taxon>
        <taxon>Amycolatopsis</taxon>
    </lineage>
</organism>
<dbReference type="SUPFAM" id="SSF51556">
    <property type="entry name" value="Metallo-dependent hydrolases"/>
    <property type="match status" value="1"/>
</dbReference>
<dbReference type="PANTHER" id="PTHR22642">
    <property type="entry name" value="IMIDAZOLONEPROPIONASE"/>
    <property type="match status" value="1"/>
</dbReference>
<dbReference type="Proteomes" id="UP000320876">
    <property type="component" value="Unassembled WGS sequence"/>
</dbReference>
<dbReference type="EMBL" id="VFML01000001">
    <property type="protein sequence ID" value="TQJ05890.1"/>
    <property type="molecule type" value="Genomic_DNA"/>
</dbReference>
<sequence length="542" mass="58849">MSDHVWYSGGRVFTGAASVPWAESLVTRDGRIEFAGSDAEAAVRCKHGEADVLRVDLDGRTVLPGFVDGHAHVLMTGEAGLRAHLTDADDPRRIRQRLREWAEANPDAPRVLGRGWLFSAVPDGRPTRTLLDDMIPDRPVYLDANDYHSVWLNSAALTELGITRHTPDPPGGRIVRDPVTGEPTGHLEETAAQHLAWRFLAETTADADRDRHLREATTAYLSSGVTCAVDMMLDEHGLATVDRAEREGTLDLRMVGHWFVPRGPDPDEQLAQVRHAADLSARHRSDRFRVTGIKLVVDGVIDGCTAAMLKPYADGDNADPIWDFDSLAPVVTAADAAGLQVALHAIGDRAVRIALDALEHARRINGPSLNRHRIEHLEYVDPADVPRLAELGVTASMQPVHADPAIRDNWAAMLGDERAERGFAWPEMTGAGARLVLGTDAPTAPHPPLPNMYIAHTRKSALNPELPALQPHLALPLLAAITHGTADSAWACHAESALGVLRPGLLADFVVLDVDPFEGEPDALLRARVLRTVVGGRTVWQA</sequence>
<dbReference type="Pfam" id="PF07969">
    <property type="entry name" value="Amidohydro_3"/>
    <property type="match status" value="1"/>
</dbReference>
<evidence type="ECO:0000313" key="3">
    <source>
        <dbReference type="Proteomes" id="UP000320876"/>
    </source>
</evidence>
<dbReference type="Gene3D" id="3.20.20.140">
    <property type="entry name" value="Metal-dependent hydrolases"/>
    <property type="match status" value="1"/>
</dbReference>
<dbReference type="Gene3D" id="3.10.310.70">
    <property type="match status" value="1"/>
</dbReference>
<proteinExistence type="predicted"/>
<dbReference type="AlphaFoldDB" id="A0A542DS65"/>
<protein>
    <recommendedName>
        <fullName evidence="1">Amidohydrolase 3 domain-containing protein</fullName>
    </recommendedName>
</protein>
<dbReference type="PANTHER" id="PTHR22642:SF20">
    <property type="entry name" value="AMIDOHYDROLASE 3 DOMAIN-CONTAINING PROTEIN"/>
    <property type="match status" value="1"/>
</dbReference>
<dbReference type="InterPro" id="IPR033932">
    <property type="entry name" value="YtcJ-like"/>
</dbReference>
<gene>
    <name evidence="2" type="ORF">FB471_5735</name>
</gene>
<dbReference type="InterPro" id="IPR032466">
    <property type="entry name" value="Metal_Hydrolase"/>
</dbReference>
<dbReference type="Gene3D" id="2.30.40.10">
    <property type="entry name" value="Urease, subunit C, domain 1"/>
    <property type="match status" value="1"/>
</dbReference>
<dbReference type="RefSeq" id="WP_142001359.1">
    <property type="nucleotide sequence ID" value="NZ_VFML01000001.1"/>
</dbReference>
<dbReference type="GO" id="GO:0016810">
    <property type="term" value="F:hydrolase activity, acting on carbon-nitrogen (but not peptide) bonds"/>
    <property type="evidence" value="ECO:0007669"/>
    <property type="project" value="InterPro"/>
</dbReference>
<dbReference type="InterPro" id="IPR011059">
    <property type="entry name" value="Metal-dep_hydrolase_composite"/>
</dbReference>
<accession>A0A542DS65</accession>
<keyword evidence="3" id="KW-1185">Reference proteome</keyword>
<dbReference type="SUPFAM" id="SSF51338">
    <property type="entry name" value="Composite domain of metallo-dependent hydrolases"/>
    <property type="match status" value="1"/>
</dbReference>
<comment type="caution">
    <text evidence="2">The sequence shown here is derived from an EMBL/GenBank/DDBJ whole genome shotgun (WGS) entry which is preliminary data.</text>
</comment>
<dbReference type="OrthoDB" id="3173428at2"/>